<evidence type="ECO:0000313" key="2">
    <source>
        <dbReference type="EMBL" id="KAH9318262.1"/>
    </source>
</evidence>
<sequence length="77" mass="8544">FGIAGTKVCVRCESGDFPKDNPFRAVRRYLSGTAGTKVREGRVRREKVKKLQAGTRKPESADAGECVLSSPWDSWDK</sequence>
<name>A0AA38LEK6_TAXCH</name>
<dbReference type="AlphaFoldDB" id="A0AA38LEK6"/>
<evidence type="ECO:0000313" key="3">
    <source>
        <dbReference type="Proteomes" id="UP000824469"/>
    </source>
</evidence>
<gene>
    <name evidence="2" type="ORF">KI387_020031</name>
</gene>
<feature type="region of interest" description="Disordered" evidence="1">
    <location>
        <begin position="41"/>
        <end position="77"/>
    </location>
</feature>
<feature type="non-terminal residue" evidence="2">
    <location>
        <position position="77"/>
    </location>
</feature>
<reference evidence="2 3" key="1">
    <citation type="journal article" date="2021" name="Nat. Plants">
        <title>The Taxus genome provides insights into paclitaxel biosynthesis.</title>
        <authorList>
            <person name="Xiong X."/>
            <person name="Gou J."/>
            <person name="Liao Q."/>
            <person name="Li Y."/>
            <person name="Zhou Q."/>
            <person name="Bi G."/>
            <person name="Li C."/>
            <person name="Du R."/>
            <person name="Wang X."/>
            <person name="Sun T."/>
            <person name="Guo L."/>
            <person name="Liang H."/>
            <person name="Lu P."/>
            <person name="Wu Y."/>
            <person name="Zhang Z."/>
            <person name="Ro D.K."/>
            <person name="Shang Y."/>
            <person name="Huang S."/>
            <person name="Yan J."/>
        </authorList>
    </citation>
    <scope>NUCLEOTIDE SEQUENCE [LARGE SCALE GENOMIC DNA]</scope>
    <source>
        <strain evidence="2">Ta-2019</strain>
    </source>
</reference>
<feature type="non-terminal residue" evidence="2">
    <location>
        <position position="1"/>
    </location>
</feature>
<dbReference type="EMBL" id="JAHRHJ020000004">
    <property type="protein sequence ID" value="KAH9318262.1"/>
    <property type="molecule type" value="Genomic_DNA"/>
</dbReference>
<organism evidence="2 3">
    <name type="scientific">Taxus chinensis</name>
    <name type="common">Chinese yew</name>
    <name type="synonym">Taxus wallichiana var. chinensis</name>
    <dbReference type="NCBI Taxonomy" id="29808"/>
    <lineage>
        <taxon>Eukaryota</taxon>
        <taxon>Viridiplantae</taxon>
        <taxon>Streptophyta</taxon>
        <taxon>Embryophyta</taxon>
        <taxon>Tracheophyta</taxon>
        <taxon>Spermatophyta</taxon>
        <taxon>Pinopsida</taxon>
        <taxon>Pinidae</taxon>
        <taxon>Conifers II</taxon>
        <taxon>Cupressales</taxon>
        <taxon>Taxaceae</taxon>
        <taxon>Taxus</taxon>
    </lineage>
</organism>
<keyword evidence="3" id="KW-1185">Reference proteome</keyword>
<evidence type="ECO:0000256" key="1">
    <source>
        <dbReference type="SAM" id="MobiDB-lite"/>
    </source>
</evidence>
<comment type="caution">
    <text evidence="2">The sequence shown here is derived from an EMBL/GenBank/DDBJ whole genome shotgun (WGS) entry which is preliminary data.</text>
</comment>
<protein>
    <submittedName>
        <fullName evidence="2">Uncharacterized protein</fullName>
    </submittedName>
</protein>
<accession>A0AA38LEK6</accession>
<dbReference type="Proteomes" id="UP000824469">
    <property type="component" value="Unassembled WGS sequence"/>
</dbReference>
<proteinExistence type="predicted"/>